<dbReference type="PANTHER" id="PTHR16201">
    <property type="entry name" value="SEVEN TRANSMEMBRANE PROTEIN 1-RELATED"/>
    <property type="match status" value="1"/>
</dbReference>
<dbReference type="PANTHER" id="PTHR16201:SF34">
    <property type="entry name" value="LYSOSOMAL AMINO ACID TRANSPORTER 1"/>
    <property type="match status" value="1"/>
</dbReference>
<gene>
    <name evidence="7" type="ORF">SPAPADRAFT_62304</name>
</gene>
<dbReference type="Pfam" id="PF04193">
    <property type="entry name" value="PQ-loop"/>
    <property type="match status" value="1"/>
</dbReference>
<evidence type="ECO:0000256" key="6">
    <source>
        <dbReference type="SAM" id="Phobius"/>
    </source>
</evidence>
<protein>
    <submittedName>
        <fullName evidence="7">Uncharacterized protein</fullName>
    </submittedName>
</protein>
<sequence length="183" mass="19889">MSATTSEESILSPGASSYDSTSDSESSHLVRTAIAGVLLNASGARASPIQAFIQESSGSSSTVETIGIILAWSCTVIYCSSRCPQLYKNYKRKSVEGISPILFGAALLGNLTYTLSILSSCEFLFGDSRSDFIWRELPYIIGSSGTIIFDVAYFYQKYIYRGAGKNTSVMVLENWSQIDVHQV</sequence>
<reference evidence="7 8" key="1">
    <citation type="journal article" date="2011" name="Proc. Natl. Acad. Sci. U.S.A.">
        <title>Comparative genomics of xylose-fermenting fungi for enhanced biofuel production.</title>
        <authorList>
            <person name="Wohlbach D.J."/>
            <person name="Kuo A."/>
            <person name="Sato T.K."/>
            <person name="Potts K.M."/>
            <person name="Salamov A.A."/>
            <person name="LaButti K.M."/>
            <person name="Sun H."/>
            <person name="Clum A."/>
            <person name="Pangilinan J.L."/>
            <person name="Lindquist E.A."/>
            <person name="Lucas S."/>
            <person name="Lapidus A."/>
            <person name="Jin M."/>
            <person name="Gunawan C."/>
            <person name="Balan V."/>
            <person name="Dale B.E."/>
            <person name="Jeffries T.W."/>
            <person name="Zinkel R."/>
            <person name="Barry K.W."/>
            <person name="Grigoriev I.V."/>
            <person name="Gasch A.P."/>
        </authorList>
    </citation>
    <scope>NUCLEOTIDE SEQUENCE [LARGE SCALE GENOMIC DNA]</scope>
    <source>
        <strain evidence="8">NRRL Y-27907 / 11-Y1</strain>
    </source>
</reference>
<keyword evidence="2 6" id="KW-0812">Transmembrane</keyword>
<dbReference type="OrthoDB" id="8048523at2759"/>
<dbReference type="SMART" id="SM00679">
    <property type="entry name" value="CTNS"/>
    <property type="match status" value="1"/>
</dbReference>
<dbReference type="HOGENOM" id="CLU_1476014_0_0_1"/>
<comment type="subcellular location">
    <subcellularLocation>
        <location evidence="1">Membrane</location>
        <topology evidence="1">Multi-pass membrane protein</topology>
    </subcellularLocation>
</comment>
<dbReference type="Gene3D" id="1.20.1280.290">
    <property type="match status" value="1"/>
</dbReference>
<dbReference type="RefSeq" id="XP_007376476.1">
    <property type="nucleotide sequence ID" value="XM_007376414.1"/>
</dbReference>
<evidence type="ECO:0000313" key="7">
    <source>
        <dbReference type="EMBL" id="EGW31698.1"/>
    </source>
</evidence>
<dbReference type="InParanoid" id="G3AR37"/>
<keyword evidence="8" id="KW-1185">Reference proteome</keyword>
<name>G3AR37_SPAPN</name>
<keyword evidence="4 6" id="KW-0472">Membrane</keyword>
<evidence type="ECO:0000256" key="2">
    <source>
        <dbReference type="ARBA" id="ARBA00022692"/>
    </source>
</evidence>
<dbReference type="EMBL" id="GL996503">
    <property type="protein sequence ID" value="EGW31698.1"/>
    <property type="molecule type" value="Genomic_DNA"/>
</dbReference>
<evidence type="ECO:0000313" key="8">
    <source>
        <dbReference type="Proteomes" id="UP000000709"/>
    </source>
</evidence>
<feature type="region of interest" description="Disordered" evidence="5">
    <location>
        <begin position="1"/>
        <end position="23"/>
    </location>
</feature>
<evidence type="ECO:0000256" key="1">
    <source>
        <dbReference type="ARBA" id="ARBA00004141"/>
    </source>
</evidence>
<feature type="compositionally biased region" description="Low complexity" evidence="5">
    <location>
        <begin position="12"/>
        <end position="23"/>
    </location>
</feature>
<dbReference type="Proteomes" id="UP000000709">
    <property type="component" value="Unassembled WGS sequence"/>
</dbReference>
<dbReference type="GO" id="GO:0015174">
    <property type="term" value="F:basic amino acid transmembrane transporter activity"/>
    <property type="evidence" value="ECO:0007669"/>
    <property type="project" value="TreeGrafter"/>
</dbReference>
<evidence type="ECO:0000256" key="3">
    <source>
        <dbReference type="ARBA" id="ARBA00022989"/>
    </source>
</evidence>
<dbReference type="KEGG" id="spaa:SPAPADRAFT_62304"/>
<proteinExistence type="predicted"/>
<dbReference type="InterPro" id="IPR006603">
    <property type="entry name" value="PQ-loop_rpt"/>
</dbReference>
<dbReference type="eggNOG" id="KOG2913">
    <property type="taxonomic scope" value="Eukaryota"/>
</dbReference>
<dbReference type="FunFam" id="1.20.1280.290:FF:000038">
    <property type="entry name" value="PQ loop repeat containing 2"/>
    <property type="match status" value="1"/>
</dbReference>
<dbReference type="AlphaFoldDB" id="G3AR37"/>
<evidence type="ECO:0000256" key="5">
    <source>
        <dbReference type="SAM" id="MobiDB-lite"/>
    </source>
</evidence>
<organism evidence="8">
    <name type="scientific">Spathaspora passalidarum (strain NRRL Y-27907 / 11-Y1)</name>
    <dbReference type="NCBI Taxonomy" id="619300"/>
    <lineage>
        <taxon>Eukaryota</taxon>
        <taxon>Fungi</taxon>
        <taxon>Dikarya</taxon>
        <taxon>Ascomycota</taxon>
        <taxon>Saccharomycotina</taxon>
        <taxon>Pichiomycetes</taxon>
        <taxon>Debaryomycetaceae</taxon>
        <taxon>Spathaspora</taxon>
    </lineage>
</organism>
<feature type="transmembrane region" description="Helical" evidence="6">
    <location>
        <begin position="137"/>
        <end position="155"/>
    </location>
</feature>
<accession>G3AR37</accession>
<feature type="transmembrane region" description="Helical" evidence="6">
    <location>
        <begin position="101"/>
        <end position="125"/>
    </location>
</feature>
<dbReference type="GO" id="GO:0000329">
    <property type="term" value="C:fungal-type vacuole membrane"/>
    <property type="evidence" value="ECO:0007669"/>
    <property type="project" value="TreeGrafter"/>
</dbReference>
<dbReference type="InterPro" id="IPR051415">
    <property type="entry name" value="LAAT-1"/>
</dbReference>
<dbReference type="GeneID" id="18874261"/>
<evidence type="ECO:0000256" key="4">
    <source>
        <dbReference type="ARBA" id="ARBA00023136"/>
    </source>
</evidence>
<keyword evidence="3 6" id="KW-1133">Transmembrane helix</keyword>
<dbReference type="GO" id="GO:0034488">
    <property type="term" value="P:basic amino acid transmembrane export from vacuole"/>
    <property type="evidence" value="ECO:0007669"/>
    <property type="project" value="TreeGrafter"/>
</dbReference>